<dbReference type="GO" id="GO:0019427">
    <property type="term" value="P:acetyl-CoA biosynthetic process from acetate"/>
    <property type="evidence" value="ECO:0007669"/>
    <property type="project" value="InterPro"/>
</dbReference>
<dbReference type="InterPro" id="IPR045851">
    <property type="entry name" value="AMP-bd_C_sf"/>
</dbReference>
<dbReference type="InterPro" id="IPR011904">
    <property type="entry name" value="Ac_CoA_lig"/>
</dbReference>
<dbReference type="CDD" id="cd05966">
    <property type="entry name" value="ACS"/>
    <property type="match status" value="1"/>
</dbReference>
<dbReference type="eggNOG" id="KOG1175">
    <property type="taxonomic scope" value="Eukaryota"/>
</dbReference>
<dbReference type="EMBL" id="GG745335">
    <property type="protein sequence ID" value="KNE60132.1"/>
    <property type="molecule type" value="Genomic_DNA"/>
</dbReference>
<evidence type="ECO:0000259" key="7">
    <source>
        <dbReference type="Pfam" id="PF13193"/>
    </source>
</evidence>
<dbReference type="InterPro" id="IPR020845">
    <property type="entry name" value="AMP-binding_CS"/>
</dbReference>
<dbReference type="PANTHER" id="PTHR24095:SF14">
    <property type="entry name" value="ACETYL-COENZYME A SYNTHETASE 1"/>
    <property type="match status" value="1"/>
</dbReference>
<dbReference type="Proteomes" id="UP000054350">
    <property type="component" value="Unassembled WGS sequence"/>
</dbReference>
<organism evidence="9 10">
    <name type="scientific">Allomyces macrogynus (strain ATCC 38327)</name>
    <name type="common">Allomyces javanicus var. macrogynus</name>
    <dbReference type="NCBI Taxonomy" id="578462"/>
    <lineage>
        <taxon>Eukaryota</taxon>
        <taxon>Fungi</taxon>
        <taxon>Fungi incertae sedis</taxon>
        <taxon>Blastocladiomycota</taxon>
        <taxon>Blastocladiomycetes</taxon>
        <taxon>Blastocladiales</taxon>
        <taxon>Blastocladiaceae</taxon>
        <taxon>Allomyces</taxon>
    </lineage>
</organism>
<evidence type="ECO:0000256" key="2">
    <source>
        <dbReference type="ARBA" id="ARBA00022598"/>
    </source>
</evidence>
<reference evidence="10" key="2">
    <citation type="submission" date="2009-11" db="EMBL/GenBank/DDBJ databases">
        <title>The Genome Sequence of Allomyces macrogynus strain ATCC 38327.</title>
        <authorList>
            <consortium name="The Broad Institute Genome Sequencing Platform"/>
            <person name="Russ C."/>
            <person name="Cuomo C."/>
            <person name="Shea T."/>
            <person name="Young S.K."/>
            <person name="Zeng Q."/>
            <person name="Koehrsen M."/>
            <person name="Haas B."/>
            <person name="Borodovsky M."/>
            <person name="Guigo R."/>
            <person name="Alvarado L."/>
            <person name="Berlin A."/>
            <person name="Borenstein D."/>
            <person name="Chen Z."/>
            <person name="Engels R."/>
            <person name="Freedman E."/>
            <person name="Gellesch M."/>
            <person name="Goldberg J."/>
            <person name="Griggs A."/>
            <person name="Gujja S."/>
            <person name="Heiman D."/>
            <person name="Hepburn T."/>
            <person name="Howarth C."/>
            <person name="Jen D."/>
            <person name="Larson L."/>
            <person name="Lewis B."/>
            <person name="Mehta T."/>
            <person name="Park D."/>
            <person name="Pearson M."/>
            <person name="Roberts A."/>
            <person name="Saif S."/>
            <person name="Shenoy N."/>
            <person name="Sisk P."/>
            <person name="Stolte C."/>
            <person name="Sykes S."/>
            <person name="Walk T."/>
            <person name="White J."/>
            <person name="Yandava C."/>
            <person name="Burger G."/>
            <person name="Gray M.W."/>
            <person name="Holland P.W.H."/>
            <person name="King N."/>
            <person name="Lang F.B.F."/>
            <person name="Roger A.J."/>
            <person name="Ruiz-Trillo I."/>
            <person name="Lander E."/>
            <person name="Nusbaum C."/>
        </authorList>
    </citation>
    <scope>NUCLEOTIDE SEQUENCE [LARGE SCALE GENOMIC DNA]</scope>
    <source>
        <strain evidence="10">ATCC 38327</strain>
    </source>
</reference>
<accession>A0A0L0SCG8</accession>
<dbReference type="InterPro" id="IPR000873">
    <property type="entry name" value="AMP-dep_synth/lig_dom"/>
</dbReference>
<name>A0A0L0SCG8_ALLM3</name>
<evidence type="ECO:0000259" key="8">
    <source>
        <dbReference type="Pfam" id="PF16177"/>
    </source>
</evidence>
<comment type="catalytic activity">
    <reaction evidence="5">
        <text>acetate + ATP + CoA = acetyl-CoA + AMP + diphosphate</text>
        <dbReference type="Rhea" id="RHEA:23176"/>
        <dbReference type="ChEBI" id="CHEBI:30089"/>
        <dbReference type="ChEBI" id="CHEBI:30616"/>
        <dbReference type="ChEBI" id="CHEBI:33019"/>
        <dbReference type="ChEBI" id="CHEBI:57287"/>
        <dbReference type="ChEBI" id="CHEBI:57288"/>
        <dbReference type="ChEBI" id="CHEBI:456215"/>
        <dbReference type="EC" id="6.2.1.1"/>
    </reaction>
</comment>
<proteinExistence type="inferred from homology"/>
<gene>
    <name evidence="9" type="ORF">AMAG_05555</name>
</gene>
<dbReference type="EC" id="6.2.1.1" evidence="5"/>
<evidence type="ECO:0000256" key="1">
    <source>
        <dbReference type="ARBA" id="ARBA00006432"/>
    </source>
</evidence>
<dbReference type="GO" id="GO:0016208">
    <property type="term" value="F:AMP binding"/>
    <property type="evidence" value="ECO:0007669"/>
    <property type="project" value="InterPro"/>
</dbReference>
<dbReference type="VEuPathDB" id="FungiDB:AMAG_05555"/>
<dbReference type="Pfam" id="PF00501">
    <property type="entry name" value="AMP-binding"/>
    <property type="match status" value="1"/>
</dbReference>
<evidence type="ECO:0000313" key="9">
    <source>
        <dbReference type="EMBL" id="KNE60132.1"/>
    </source>
</evidence>
<feature type="domain" description="Acetyl-coenzyme A synthetase N-terminal" evidence="8">
    <location>
        <begin position="76"/>
        <end position="132"/>
    </location>
</feature>
<dbReference type="Gene3D" id="3.40.50.12780">
    <property type="entry name" value="N-terminal domain of ligase-like"/>
    <property type="match status" value="1"/>
</dbReference>
<dbReference type="Gene3D" id="3.30.300.30">
    <property type="match status" value="1"/>
</dbReference>
<sequence>MTTAEVAAPAAVAAQTEAEAPHVAPAASLIGTKYIKMPANDQALAEEADRAPVFGVPERMRAEPGRVPHVTSLAQYRAMWQKSIDQPGEFFGEHARELLSWNKPFTIAKHGGFEHGDHSWFVDGELNACYNCVDRHAHADPNRVAIIWEGDNPADGHVEVTYAELLRDVCRLAGALKAAGCKKGDSVGIYLPMVPAAAIAMLACARLGLVHSVIFAGFSADALRDRLMDGKCKVLITADEGRRAGKTIPIKRIADEALYEARSVETVIVYKRTGGQVRMIGGRDIYWDDALKPHRPYCPPVPVAAEDPLFMLYTSGSTGKPKGLVHSTAGYLLGATLTTKYTFDVHPGDKFACLGDLGWITGHSYIVYGPLTLGVTTLMFEGVPTWPTPDRYWSLVEKFKFTQFYTAPTAIRALRRFGSEPVEKYDLSSLRVLGSVGEPIDPQSWEWYFNVVGKGQAAIVDTYWQTESGSHMITGLPGATPQKPGSASLPFFGFEPIILDPHSGNVLQGNDVTGVLAIRSPWPSMARTIHGDHERMMSTYLLPYPGYYFTGDGATRDKDGYIWVRGRVDDVLNVSGHRLSTSEIEAALVADEMCAEAAVVGGQDELTGQHIVAFVSLKPTNVPEKDIPTLLTHSVRRAIGPIATPKKVIIVPDLPKTRSGKIMRRILRKIVAGEVDSIGDVSTLADPNIVQVLVDLFQGYKK</sequence>
<keyword evidence="2 5" id="KW-0436">Ligase</keyword>
<evidence type="ECO:0000256" key="4">
    <source>
        <dbReference type="ARBA" id="ARBA00022840"/>
    </source>
</evidence>
<dbReference type="Pfam" id="PF13193">
    <property type="entry name" value="AMP-binding_C"/>
    <property type="match status" value="1"/>
</dbReference>
<dbReference type="FunFam" id="3.40.50.12780:FF:000001">
    <property type="entry name" value="Acetyl-coenzyme A synthetase"/>
    <property type="match status" value="1"/>
</dbReference>
<keyword evidence="3 5" id="KW-0547">Nucleotide-binding</keyword>
<evidence type="ECO:0000313" key="10">
    <source>
        <dbReference type="Proteomes" id="UP000054350"/>
    </source>
</evidence>
<dbReference type="NCBIfam" id="NF001208">
    <property type="entry name" value="PRK00174.1"/>
    <property type="match status" value="1"/>
</dbReference>
<dbReference type="PROSITE" id="PS00455">
    <property type="entry name" value="AMP_BINDING"/>
    <property type="match status" value="1"/>
</dbReference>
<reference evidence="9 10" key="1">
    <citation type="submission" date="2009-11" db="EMBL/GenBank/DDBJ databases">
        <title>Annotation of Allomyces macrogynus ATCC 38327.</title>
        <authorList>
            <consortium name="The Broad Institute Genome Sequencing Platform"/>
            <person name="Russ C."/>
            <person name="Cuomo C."/>
            <person name="Burger G."/>
            <person name="Gray M.W."/>
            <person name="Holland P.W.H."/>
            <person name="King N."/>
            <person name="Lang F.B.F."/>
            <person name="Roger A.J."/>
            <person name="Ruiz-Trillo I."/>
            <person name="Young S.K."/>
            <person name="Zeng Q."/>
            <person name="Gargeya S."/>
            <person name="Fitzgerald M."/>
            <person name="Haas B."/>
            <person name="Abouelleil A."/>
            <person name="Alvarado L."/>
            <person name="Arachchi H.M."/>
            <person name="Berlin A."/>
            <person name="Chapman S.B."/>
            <person name="Gearin G."/>
            <person name="Goldberg J."/>
            <person name="Griggs A."/>
            <person name="Gujja S."/>
            <person name="Hansen M."/>
            <person name="Heiman D."/>
            <person name="Howarth C."/>
            <person name="Larimer J."/>
            <person name="Lui A."/>
            <person name="MacDonald P.J.P."/>
            <person name="McCowen C."/>
            <person name="Montmayeur A."/>
            <person name="Murphy C."/>
            <person name="Neiman D."/>
            <person name="Pearson M."/>
            <person name="Priest M."/>
            <person name="Roberts A."/>
            <person name="Saif S."/>
            <person name="Shea T."/>
            <person name="Sisk P."/>
            <person name="Stolte C."/>
            <person name="Sykes S."/>
            <person name="Wortman J."/>
            <person name="Nusbaum C."/>
            <person name="Birren B."/>
        </authorList>
    </citation>
    <scope>NUCLEOTIDE SEQUENCE [LARGE SCALE GENOMIC DNA]</scope>
    <source>
        <strain evidence="9 10">ATCC 38327</strain>
    </source>
</reference>
<feature type="domain" description="AMP-binding enzyme C-terminal" evidence="7">
    <location>
        <begin position="583"/>
        <end position="661"/>
    </location>
</feature>
<dbReference type="OrthoDB" id="1706066at2759"/>
<keyword evidence="4 5" id="KW-0067">ATP-binding</keyword>
<evidence type="ECO:0000259" key="6">
    <source>
        <dbReference type="Pfam" id="PF00501"/>
    </source>
</evidence>
<dbReference type="InterPro" id="IPR025110">
    <property type="entry name" value="AMP-bd_C"/>
</dbReference>
<dbReference type="NCBIfam" id="TIGR02188">
    <property type="entry name" value="Ac_CoA_lig_AcsA"/>
    <property type="match status" value="1"/>
</dbReference>
<dbReference type="OMA" id="INVSYNC"/>
<dbReference type="GO" id="GO:0003987">
    <property type="term" value="F:acetate-CoA ligase activity"/>
    <property type="evidence" value="ECO:0007669"/>
    <property type="project" value="UniProtKB-UniRule"/>
</dbReference>
<dbReference type="SUPFAM" id="SSF56801">
    <property type="entry name" value="Acetyl-CoA synthetase-like"/>
    <property type="match status" value="1"/>
</dbReference>
<dbReference type="GO" id="GO:0005829">
    <property type="term" value="C:cytosol"/>
    <property type="evidence" value="ECO:0007669"/>
    <property type="project" value="TreeGrafter"/>
</dbReference>
<feature type="domain" description="AMP-dependent synthetase/ligase" evidence="6">
    <location>
        <begin position="134"/>
        <end position="522"/>
    </location>
</feature>
<evidence type="ECO:0000256" key="3">
    <source>
        <dbReference type="ARBA" id="ARBA00022741"/>
    </source>
</evidence>
<dbReference type="Pfam" id="PF16177">
    <property type="entry name" value="ACAS_N"/>
    <property type="match status" value="1"/>
</dbReference>
<evidence type="ECO:0000256" key="5">
    <source>
        <dbReference type="RuleBase" id="RU361147"/>
    </source>
</evidence>
<dbReference type="InterPro" id="IPR032387">
    <property type="entry name" value="ACAS_N"/>
</dbReference>
<comment type="similarity">
    <text evidence="1 5">Belongs to the ATP-dependent AMP-binding enzyme family.</text>
</comment>
<keyword evidence="10" id="KW-1185">Reference proteome</keyword>
<dbReference type="AlphaFoldDB" id="A0A0L0SCG8"/>
<dbReference type="GO" id="GO:0005524">
    <property type="term" value="F:ATP binding"/>
    <property type="evidence" value="ECO:0007669"/>
    <property type="project" value="UniProtKB-UniRule"/>
</dbReference>
<dbReference type="PANTHER" id="PTHR24095">
    <property type="entry name" value="ACETYL-COENZYME A SYNTHETASE"/>
    <property type="match status" value="1"/>
</dbReference>
<dbReference type="InterPro" id="IPR042099">
    <property type="entry name" value="ANL_N_sf"/>
</dbReference>
<protein>
    <recommendedName>
        <fullName evidence="5">Acetyl-coenzyme A synthetase</fullName>
        <ecNumber evidence="5">6.2.1.1</ecNumber>
    </recommendedName>
</protein>
<dbReference type="STRING" id="578462.A0A0L0SCG8"/>